<comment type="caution">
    <text evidence="3">The sequence shown here is derived from an EMBL/GenBank/DDBJ whole genome shotgun (WGS) entry which is preliminary data.</text>
</comment>
<keyword evidence="1" id="KW-1133">Transmembrane helix</keyword>
<dbReference type="InterPro" id="IPR043128">
    <property type="entry name" value="Rev_trsase/Diguanyl_cyclase"/>
</dbReference>
<keyword evidence="1" id="KW-0472">Membrane</keyword>
<dbReference type="Proteomes" id="UP000267418">
    <property type="component" value="Unassembled WGS sequence"/>
</dbReference>
<dbReference type="InterPro" id="IPR050706">
    <property type="entry name" value="Cyclic-di-GMP_PDE-like"/>
</dbReference>
<sequence length="402" mass="42354">MAADVSHGLLAGLMVCGLVLLVVSGARLHGWYLLACGFALAAFAGLERFAPDDPLAHWAALALVLWAACRLQFVRQLLGLSRFVPRLDKVALVLLAALALAALHAAVETRLPSILRVLQALVVASTVILAAGALAVRRRTNWPALLFCAGAVLLMAGISIAHLPGWSEQPWASGRVNPAQAAVIAELAVLALAAAARLRAERAMEMRAHALMAAPGIDALTGAASRTGFERRGEEWLREDRQFSLMLIDLNGFAAVSERHGRAASNAVLAAIAQRLREQVRADDLVARLEGSAHAGVRAHDNSDDSSFAILLVGNPPRQKLAEMAIRIETAGARPVAHEGRLLAGGELSMGIACHPADGDTLAGLLESADRALQHCKRQRMGPAYVFAGELGQRQHAGGAAA</sequence>
<feature type="domain" description="GGDEF" evidence="2">
    <location>
        <begin position="241"/>
        <end position="391"/>
    </location>
</feature>
<accession>A0A3S0GXZ4</accession>
<name>A0A3S0GXZ4_9BURK</name>
<dbReference type="CDD" id="cd01949">
    <property type="entry name" value="GGDEF"/>
    <property type="match status" value="1"/>
</dbReference>
<dbReference type="InterPro" id="IPR011623">
    <property type="entry name" value="7TMR_DISM_rcpt_extracell_dom1"/>
</dbReference>
<dbReference type="Pfam" id="PF07695">
    <property type="entry name" value="7TMR-DISM_7TM"/>
    <property type="match status" value="1"/>
</dbReference>
<evidence type="ECO:0000259" key="2">
    <source>
        <dbReference type="PROSITE" id="PS50887"/>
    </source>
</evidence>
<dbReference type="PANTHER" id="PTHR33121">
    <property type="entry name" value="CYCLIC DI-GMP PHOSPHODIESTERASE PDEF"/>
    <property type="match status" value="1"/>
</dbReference>
<dbReference type="OrthoDB" id="5289013at2"/>
<feature type="transmembrane region" description="Helical" evidence="1">
    <location>
        <begin position="90"/>
        <end position="107"/>
    </location>
</feature>
<dbReference type="AlphaFoldDB" id="A0A3S0GXZ4"/>
<evidence type="ECO:0000313" key="3">
    <source>
        <dbReference type="EMBL" id="RTQ34972.1"/>
    </source>
</evidence>
<feature type="transmembrane region" description="Helical" evidence="1">
    <location>
        <begin position="113"/>
        <end position="135"/>
    </location>
</feature>
<feature type="transmembrane region" description="Helical" evidence="1">
    <location>
        <begin position="56"/>
        <end position="78"/>
    </location>
</feature>
<reference evidence="3 4" key="1">
    <citation type="submission" date="2018-12" db="EMBL/GenBank/DDBJ databases">
        <title>The genome of Variovorax gossypii DSM 100435.</title>
        <authorList>
            <person name="Gao J."/>
            <person name="Sun J."/>
        </authorList>
    </citation>
    <scope>NUCLEOTIDE SEQUENCE [LARGE SCALE GENOMIC DNA]</scope>
    <source>
        <strain evidence="3 4">DSM 100435</strain>
    </source>
</reference>
<feature type="transmembrane region" description="Helical" evidence="1">
    <location>
        <begin position="6"/>
        <end position="23"/>
    </location>
</feature>
<dbReference type="EMBL" id="RXOE01000002">
    <property type="protein sequence ID" value="RTQ34972.1"/>
    <property type="molecule type" value="Genomic_DNA"/>
</dbReference>
<proteinExistence type="predicted"/>
<dbReference type="PANTHER" id="PTHR33121:SF70">
    <property type="entry name" value="SIGNALING PROTEIN YKOW"/>
    <property type="match status" value="1"/>
</dbReference>
<gene>
    <name evidence="3" type="ORF">EJP69_11285</name>
</gene>
<dbReference type="InterPro" id="IPR029787">
    <property type="entry name" value="Nucleotide_cyclase"/>
</dbReference>
<dbReference type="InterPro" id="IPR000160">
    <property type="entry name" value="GGDEF_dom"/>
</dbReference>
<dbReference type="Pfam" id="PF00990">
    <property type="entry name" value="GGDEF"/>
    <property type="match status" value="1"/>
</dbReference>
<organism evidence="3 4">
    <name type="scientific">Variovorax gossypii</name>
    <dbReference type="NCBI Taxonomy" id="1679495"/>
    <lineage>
        <taxon>Bacteria</taxon>
        <taxon>Pseudomonadati</taxon>
        <taxon>Pseudomonadota</taxon>
        <taxon>Betaproteobacteria</taxon>
        <taxon>Burkholderiales</taxon>
        <taxon>Comamonadaceae</taxon>
        <taxon>Variovorax</taxon>
    </lineage>
</organism>
<dbReference type="SUPFAM" id="SSF55073">
    <property type="entry name" value="Nucleotide cyclase"/>
    <property type="match status" value="1"/>
</dbReference>
<evidence type="ECO:0000256" key="1">
    <source>
        <dbReference type="SAM" id="Phobius"/>
    </source>
</evidence>
<feature type="transmembrane region" description="Helical" evidence="1">
    <location>
        <begin position="30"/>
        <end position="50"/>
    </location>
</feature>
<dbReference type="Gene3D" id="3.30.70.270">
    <property type="match status" value="1"/>
</dbReference>
<feature type="transmembrane region" description="Helical" evidence="1">
    <location>
        <begin position="142"/>
        <end position="161"/>
    </location>
</feature>
<dbReference type="PROSITE" id="PS50887">
    <property type="entry name" value="GGDEF"/>
    <property type="match status" value="1"/>
</dbReference>
<feature type="transmembrane region" description="Helical" evidence="1">
    <location>
        <begin position="181"/>
        <end position="198"/>
    </location>
</feature>
<dbReference type="SMART" id="SM00267">
    <property type="entry name" value="GGDEF"/>
    <property type="match status" value="1"/>
</dbReference>
<keyword evidence="1" id="KW-0812">Transmembrane</keyword>
<evidence type="ECO:0000313" key="4">
    <source>
        <dbReference type="Proteomes" id="UP000267418"/>
    </source>
</evidence>
<dbReference type="RefSeq" id="WP_126470119.1">
    <property type="nucleotide sequence ID" value="NZ_RXOE01000002.1"/>
</dbReference>
<dbReference type="NCBIfam" id="TIGR00254">
    <property type="entry name" value="GGDEF"/>
    <property type="match status" value="1"/>
</dbReference>
<dbReference type="GO" id="GO:0071111">
    <property type="term" value="F:cyclic-guanylate-specific phosphodiesterase activity"/>
    <property type="evidence" value="ECO:0007669"/>
    <property type="project" value="InterPro"/>
</dbReference>
<protein>
    <submittedName>
        <fullName evidence="3">Diguanylate cyclase</fullName>
    </submittedName>
</protein>
<keyword evidence="4" id="KW-1185">Reference proteome</keyword>